<dbReference type="Proteomes" id="UP000789901">
    <property type="component" value="Unassembled WGS sequence"/>
</dbReference>
<proteinExistence type="predicted"/>
<keyword evidence="2" id="KW-1185">Reference proteome</keyword>
<organism evidence="1 2">
    <name type="scientific">Gigaspora margarita</name>
    <dbReference type="NCBI Taxonomy" id="4874"/>
    <lineage>
        <taxon>Eukaryota</taxon>
        <taxon>Fungi</taxon>
        <taxon>Fungi incertae sedis</taxon>
        <taxon>Mucoromycota</taxon>
        <taxon>Glomeromycotina</taxon>
        <taxon>Glomeromycetes</taxon>
        <taxon>Diversisporales</taxon>
        <taxon>Gigasporaceae</taxon>
        <taxon>Gigaspora</taxon>
    </lineage>
</organism>
<accession>A0ABM8W7F0</accession>
<evidence type="ECO:0000313" key="2">
    <source>
        <dbReference type="Proteomes" id="UP000789901"/>
    </source>
</evidence>
<comment type="caution">
    <text evidence="1">The sequence shown here is derived from an EMBL/GenBank/DDBJ whole genome shotgun (WGS) entry which is preliminary data.</text>
</comment>
<sequence>MGKGVNGDRDRDWLIIWSTFIESIEVEGTKRGIEFWCSKIMFNGSGKLKLFILK</sequence>
<gene>
    <name evidence="1" type="ORF">GMARGA_LOCUS4273</name>
</gene>
<reference evidence="1 2" key="1">
    <citation type="submission" date="2021-06" db="EMBL/GenBank/DDBJ databases">
        <authorList>
            <person name="Kallberg Y."/>
            <person name="Tangrot J."/>
            <person name="Rosling A."/>
        </authorList>
    </citation>
    <scope>NUCLEOTIDE SEQUENCE [LARGE SCALE GENOMIC DNA]</scope>
    <source>
        <strain evidence="1 2">120-4 pot B 10/14</strain>
    </source>
</reference>
<dbReference type="EMBL" id="CAJVQB010001657">
    <property type="protein sequence ID" value="CAG8544988.1"/>
    <property type="molecule type" value="Genomic_DNA"/>
</dbReference>
<name>A0ABM8W7F0_GIGMA</name>
<evidence type="ECO:0000313" key="1">
    <source>
        <dbReference type="EMBL" id="CAG8544988.1"/>
    </source>
</evidence>
<protein>
    <submittedName>
        <fullName evidence="1">12233_t:CDS:1</fullName>
    </submittedName>
</protein>